<evidence type="ECO:0000256" key="5">
    <source>
        <dbReference type="SAM" id="MobiDB-lite"/>
    </source>
</evidence>
<dbReference type="GeneID" id="108623802"/>
<feature type="transmembrane region" description="Helical" evidence="6">
    <location>
        <begin position="543"/>
        <end position="562"/>
    </location>
</feature>
<feature type="transmembrane region" description="Helical" evidence="6">
    <location>
        <begin position="70"/>
        <end position="92"/>
    </location>
</feature>
<gene>
    <name evidence="9" type="primary">LOC108623802</name>
</gene>
<evidence type="ECO:0000256" key="6">
    <source>
        <dbReference type="SAM" id="Phobius"/>
    </source>
</evidence>
<keyword evidence="3 6" id="KW-1133">Transmembrane helix</keyword>
<dbReference type="GO" id="GO:0022857">
    <property type="term" value="F:transmembrane transporter activity"/>
    <property type="evidence" value="ECO:0007669"/>
    <property type="project" value="InterPro"/>
</dbReference>
<evidence type="ECO:0000313" key="9">
    <source>
        <dbReference type="RefSeq" id="XP_017878090.2"/>
    </source>
</evidence>
<feature type="domain" description="Major facilitator superfamily (MFS) profile" evidence="7">
    <location>
        <begin position="75"/>
        <end position="567"/>
    </location>
</feature>
<evidence type="ECO:0000256" key="1">
    <source>
        <dbReference type="ARBA" id="ARBA00004141"/>
    </source>
</evidence>
<dbReference type="InterPro" id="IPR005828">
    <property type="entry name" value="MFS_sugar_transport-like"/>
</dbReference>
<feature type="transmembrane region" description="Helical" evidence="6">
    <location>
        <begin position="196"/>
        <end position="215"/>
    </location>
</feature>
<keyword evidence="8" id="KW-1185">Reference proteome</keyword>
<sequence length="650" mass="73901">MSSRPPQFRKSWFFWPTEPASEAVTLDDVLVYLGKCSEQTPFHNCQSKYVVHDPCNFTISHGEFGAYQKYLFGMLFFFCLFLTFVYFSQLFLTVVPKEHWCKVPEIKNFSAEQLRDYMIPSSKLVPREGDHYLPYSRCWIYDVPVEEAIKKSEPDPDWPMKKCDEWEFKYTAQDVPYESVAAEQKWVCDATYKVTLAQSIFFGGAILGGLVFGWMADKYGRVPVLVGTNMLGFIGGVSTMYVSEFWHFCACRFVVGLAYDNTFTIAYILVLEYVGPEWRTFAANMSYGVFYTMSAMSLPWIAYSIADWRLFALVTSVPLSSAIFAPFLLPESVRWLIGKGKINRAMRIIWSIEKINRTVIPPDIYEEFEDDCQKTAEELSAETHSIKDLFRTKRLRKTTLLLIAVWGVIQMSYDGHIRCLDTLGMDVFITFTLASATELPSEILITYTLDVVGRRWLLFTAVTLSGLLSLGAACFPMGAVYTSLAICSRFFINVSSNIAMQFAAELLPTVIRGEGVAFIHVIGYVTSLFSPFIAFSSTIMYNLPMIILGVSCIVAGILSLFLPETLYEQLPQTLMDGELFGIDQMFWETPLTKKKPPEPKVHHLHAKRAVSRPGMLRSSMISGHKGIERRHTQMKRRASQMPGAAGYRRV</sequence>
<dbReference type="GO" id="GO:0016020">
    <property type="term" value="C:membrane"/>
    <property type="evidence" value="ECO:0007669"/>
    <property type="project" value="UniProtKB-SubCell"/>
</dbReference>
<protein>
    <submittedName>
        <fullName evidence="9">Organic cation transporter protein</fullName>
    </submittedName>
</protein>
<evidence type="ECO:0000259" key="7">
    <source>
        <dbReference type="PROSITE" id="PS50850"/>
    </source>
</evidence>
<evidence type="ECO:0000256" key="3">
    <source>
        <dbReference type="ARBA" id="ARBA00022989"/>
    </source>
</evidence>
<evidence type="ECO:0000313" key="8">
    <source>
        <dbReference type="Proteomes" id="UP000694925"/>
    </source>
</evidence>
<accession>A0AAJ7IVA9</accession>
<feature type="transmembrane region" description="Helical" evidence="6">
    <location>
        <begin position="308"/>
        <end position="329"/>
    </location>
</feature>
<evidence type="ECO:0000256" key="2">
    <source>
        <dbReference type="ARBA" id="ARBA00022692"/>
    </source>
</evidence>
<feature type="transmembrane region" description="Helical" evidence="6">
    <location>
        <begin position="281"/>
        <end position="302"/>
    </location>
</feature>
<feature type="transmembrane region" description="Helical" evidence="6">
    <location>
        <begin position="395"/>
        <end position="413"/>
    </location>
</feature>
<dbReference type="KEGG" id="ccal:108623802"/>
<feature type="region of interest" description="Disordered" evidence="5">
    <location>
        <begin position="626"/>
        <end position="650"/>
    </location>
</feature>
<dbReference type="AlphaFoldDB" id="A0AAJ7IVA9"/>
<dbReference type="SUPFAM" id="SSF103473">
    <property type="entry name" value="MFS general substrate transporter"/>
    <property type="match status" value="1"/>
</dbReference>
<organism evidence="8 9">
    <name type="scientific">Ceratina calcarata</name>
    <dbReference type="NCBI Taxonomy" id="156304"/>
    <lineage>
        <taxon>Eukaryota</taxon>
        <taxon>Metazoa</taxon>
        <taxon>Ecdysozoa</taxon>
        <taxon>Arthropoda</taxon>
        <taxon>Hexapoda</taxon>
        <taxon>Insecta</taxon>
        <taxon>Pterygota</taxon>
        <taxon>Neoptera</taxon>
        <taxon>Endopterygota</taxon>
        <taxon>Hymenoptera</taxon>
        <taxon>Apocrita</taxon>
        <taxon>Aculeata</taxon>
        <taxon>Apoidea</taxon>
        <taxon>Anthophila</taxon>
        <taxon>Apidae</taxon>
        <taxon>Ceratina</taxon>
        <taxon>Zadontomerus</taxon>
    </lineage>
</organism>
<dbReference type="Proteomes" id="UP000694925">
    <property type="component" value="Unplaced"/>
</dbReference>
<feature type="transmembrane region" description="Helical" evidence="6">
    <location>
        <begin position="456"/>
        <end position="478"/>
    </location>
</feature>
<feature type="transmembrane region" description="Helical" evidence="6">
    <location>
        <begin position="517"/>
        <end position="536"/>
    </location>
</feature>
<keyword evidence="4 6" id="KW-0472">Membrane</keyword>
<proteinExistence type="predicted"/>
<dbReference type="RefSeq" id="XP_017878090.2">
    <property type="nucleotide sequence ID" value="XM_018022601.2"/>
</dbReference>
<dbReference type="PROSITE" id="PS50850">
    <property type="entry name" value="MFS"/>
    <property type="match status" value="1"/>
</dbReference>
<feature type="transmembrane region" description="Helical" evidence="6">
    <location>
        <begin position="253"/>
        <end position="274"/>
    </location>
</feature>
<evidence type="ECO:0000256" key="4">
    <source>
        <dbReference type="ARBA" id="ARBA00023136"/>
    </source>
</evidence>
<feature type="transmembrane region" description="Helical" evidence="6">
    <location>
        <begin position="222"/>
        <end position="241"/>
    </location>
</feature>
<comment type="subcellular location">
    <subcellularLocation>
        <location evidence="1">Membrane</location>
        <topology evidence="1">Multi-pass membrane protein</topology>
    </subcellularLocation>
</comment>
<dbReference type="InterPro" id="IPR020846">
    <property type="entry name" value="MFS_dom"/>
</dbReference>
<dbReference type="InterPro" id="IPR036259">
    <property type="entry name" value="MFS_trans_sf"/>
</dbReference>
<dbReference type="PANTHER" id="PTHR24064">
    <property type="entry name" value="SOLUTE CARRIER FAMILY 22 MEMBER"/>
    <property type="match status" value="1"/>
</dbReference>
<keyword evidence="2 6" id="KW-0812">Transmembrane</keyword>
<reference evidence="9" key="1">
    <citation type="submission" date="2025-08" db="UniProtKB">
        <authorList>
            <consortium name="RefSeq"/>
        </authorList>
    </citation>
    <scope>IDENTIFICATION</scope>
    <source>
        <tissue evidence="9">Whole body</tissue>
    </source>
</reference>
<name>A0AAJ7IVA9_9HYME</name>
<dbReference type="Gene3D" id="1.20.1250.20">
    <property type="entry name" value="MFS general substrate transporter like domains"/>
    <property type="match status" value="1"/>
</dbReference>
<dbReference type="Pfam" id="PF00083">
    <property type="entry name" value="Sugar_tr"/>
    <property type="match status" value="1"/>
</dbReference>